<protein>
    <submittedName>
        <fullName evidence="2">Uncharacterized protein</fullName>
    </submittedName>
</protein>
<feature type="transmembrane region" description="Helical" evidence="1">
    <location>
        <begin position="24"/>
        <end position="43"/>
    </location>
</feature>
<keyword evidence="1" id="KW-1133">Transmembrane helix</keyword>
<sequence>MLISFFIDSYNILPTFNYETNTNIAILICSDLIAFNKFILYIFSKKI</sequence>
<keyword evidence="1" id="KW-0812">Transmembrane</keyword>
<reference evidence="2" key="1">
    <citation type="journal article" date="2021" name="Proc. Natl. Acad. Sci. U.S.A.">
        <title>A Catalog of Tens of Thousands of Viruses from Human Metagenomes Reveals Hidden Associations with Chronic Diseases.</title>
        <authorList>
            <person name="Tisza M.J."/>
            <person name="Buck C.B."/>
        </authorList>
    </citation>
    <scope>NUCLEOTIDE SEQUENCE</scope>
    <source>
        <strain evidence="2">CtBM815</strain>
    </source>
</reference>
<name>A0A8S5RLD9_9VIRU</name>
<accession>A0A8S5RLD9</accession>
<organism evidence="2">
    <name type="scientific">virus sp. ctBM815</name>
    <dbReference type="NCBI Taxonomy" id="2825806"/>
    <lineage>
        <taxon>Viruses</taxon>
    </lineage>
</organism>
<dbReference type="EMBL" id="BK059109">
    <property type="protein sequence ID" value="DAE31804.1"/>
    <property type="molecule type" value="Genomic_DNA"/>
</dbReference>
<keyword evidence="1" id="KW-0472">Membrane</keyword>
<evidence type="ECO:0000256" key="1">
    <source>
        <dbReference type="SAM" id="Phobius"/>
    </source>
</evidence>
<evidence type="ECO:0000313" key="2">
    <source>
        <dbReference type="EMBL" id="DAE31804.1"/>
    </source>
</evidence>
<proteinExistence type="predicted"/>